<comment type="caution">
    <text evidence="2">The sequence shown here is derived from an EMBL/GenBank/DDBJ whole genome shotgun (WGS) entry which is preliminary data.</text>
</comment>
<name>A0AAN7S5Q3_MYCAM</name>
<protein>
    <recommendedName>
        <fullName evidence="1">Reverse transcriptase domain-containing protein</fullName>
    </recommendedName>
</protein>
<gene>
    <name evidence="2" type="ORF">QYF61_005933</name>
</gene>
<dbReference type="EMBL" id="JAUNZN010000001">
    <property type="protein sequence ID" value="KAK4829640.1"/>
    <property type="molecule type" value="Genomic_DNA"/>
</dbReference>
<organism evidence="2 3">
    <name type="scientific">Mycteria americana</name>
    <name type="common">Wood stork</name>
    <dbReference type="NCBI Taxonomy" id="33587"/>
    <lineage>
        <taxon>Eukaryota</taxon>
        <taxon>Metazoa</taxon>
        <taxon>Chordata</taxon>
        <taxon>Craniata</taxon>
        <taxon>Vertebrata</taxon>
        <taxon>Euteleostomi</taxon>
        <taxon>Archelosauria</taxon>
        <taxon>Archosauria</taxon>
        <taxon>Dinosauria</taxon>
        <taxon>Saurischia</taxon>
        <taxon>Theropoda</taxon>
        <taxon>Coelurosauria</taxon>
        <taxon>Aves</taxon>
        <taxon>Neognathae</taxon>
        <taxon>Neoaves</taxon>
        <taxon>Aequornithes</taxon>
        <taxon>Ciconiiformes</taxon>
        <taxon>Ciconiidae</taxon>
        <taxon>Mycteria</taxon>
    </lineage>
</organism>
<evidence type="ECO:0000313" key="2">
    <source>
        <dbReference type="EMBL" id="KAK4829640.1"/>
    </source>
</evidence>
<evidence type="ECO:0000259" key="1">
    <source>
        <dbReference type="Pfam" id="PF00078"/>
    </source>
</evidence>
<accession>A0AAN7S5Q3</accession>
<evidence type="ECO:0000313" key="3">
    <source>
        <dbReference type="Proteomes" id="UP001333110"/>
    </source>
</evidence>
<dbReference type="Proteomes" id="UP001333110">
    <property type="component" value="Unassembled WGS sequence"/>
</dbReference>
<proteinExistence type="predicted"/>
<dbReference type="PANTHER" id="PTHR33332">
    <property type="entry name" value="REVERSE TRANSCRIPTASE DOMAIN-CONTAINING PROTEIN"/>
    <property type="match status" value="1"/>
</dbReference>
<dbReference type="InterPro" id="IPR000477">
    <property type="entry name" value="RT_dom"/>
</dbReference>
<dbReference type="Pfam" id="PF00078">
    <property type="entry name" value="RVT_1"/>
    <property type="match status" value="1"/>
</dbReference>
<sequence length="749" mass="84376">MRWIRNWLDGHTQRVNGSMSEWRPVTSGVPQRLVSGPALFNIFVGNMDSGIECTLSKFADDTKLCGAVDTLEGRDAVQRDLDRLERWARANLRSFNKAKCKDLHMGQGNPKHKYRLGREGIEGSPEEKDLGVLVDEKLNITWQCALAAQKANRILGCIQSSVASRAREGILPLCSALCCVQLGGPQHKEDMELLEGVQRRAMKMIRGLEHLSYGERLRELGLFSLAKALGRPYCSLPVPEGDLQESWRGTFYKGIGEIQTRYKEEILYDEGGEILAQVAQRSCGCPMPGSVQGQVGRGCEQPDLVEGVPGHGSGVGLDDCADPTHHLFYHHALQLTSTLEASPAFRCPSCVREPLAWDYAISATGRKMIPCNNTRSDRMRGNGLKLRQGRFRLDIRKNFFTARVVKHWNRLPREVVESPSLEVFKRRVDVALRDMVERSVTISKDTALLLSHSRWNQDGASTKAGWGWKQENVVFTSHDLTDVRSLDGAEQRGYIWLGSILGPVLFNIFNNNLDAGVECTISKSADDTKLGGAVDSLEGQKTLQRDLHRSEHWATINGMKFNKSKCRILHLGHMRANRIPGCLKHGITSWSKEVIVPLHSALVRPHLEYCVQFWALQFKKDVKVLECVQRRATKLVKGLEGMSYEEWLRTLGLSSLEKRRLRGNLIALNSFLRKGRGKGDAELFSLRSRDRMSGNGSKLHQGRFRLDIRKHFFTERVVKPWNRLPGEVVDAPSLSVFKRRLDNALNNML</sequence>
<dbReference type="AlphaFoldDB" id="A0AAN7S5Q3"/>
<keyword evidence="3" id="KW-1185">Reference proteome</keyword>
<feature type="domain" description="Reverse transcriptase" evidence="1">
    <location>
        <begin position="3"/>
        <end position="108"/>
    </location>
</feature>
<reference evidence="2 3" key="1">
    <citation type="journal article" date="2023" name="J. Hered.">
        <title>Chromosome-level genome of the wood stork (Mycteria americana) provides insight into avian chromosome evolution.</title>
        <authorList>
            <person name="Flamio R. Jr."/>
            <person name="Ramstad K.M."/>
        </authorList>
    </citation>
    <scope>NUCLEOTIDE SEQUENCE [LARGE SCALE GENOMIC DNA]</scope>
    <source>
        <strain evidence="2">JAX WOST 10</strain>
    </source>
</reference>